<sequence>MGKPTGKKKNPGTETPPASPRTTADMRQTKSSKAFDEDTSIFINMSQELKEEGNRLFQRRDHEGAMLKYEKALKLLPRNHIDVAYLRTNMAACYMQMGLGEYPRAINECNLALEAVPKYSKALLKRARCYEALNRLDLAFRDVSNVLSMEPNNMMGLEISESVKKVMSEKGITFDEKLIVMDSAVETGVARFRKVVKEKVKKKKISGKGEENNIAGKVEEKKVENKDKVVVRDNVSPVTKDKELLMKIIEEEKVVTEDVNVEKVISKTVKLVFGEDIRWAQLPVNCSIGLLRDIVRDRFPGLKGVLMKYRDPEGDLITITTNNELRLAESSSGLQGSLRFYVVEVSLDQEPAYEGLKKEEEVHEDVKKTSEGVEVEKGPAGTDDWVVQFARLFKNHVGFDSDSYLDLHEVGMKLYSEAMEDTVTSEEAQELFDVAADKFQEMTALALFNWGNVHVSRARKRIFLSEDCSRESVLAQVKRAYDWAKKEYMRAGMKYQEALKIKPDFYEGLLALGQQQFEQAKLCWYFAIGRKIDLESGPSEEVLDLYNKAEDSMERGMQMWEEMEEQRLNGLSKFDKYKDQLQKMGLDGLLRDPSPEEAAEQAANMNSQIYLLWGTMLYERSVVEYKLELPTWEECLEVSVEKFELAGASPTDLAVMIKNHCSNSTALEGLGFKIDEIVQAWNEMYDAKRWEIGVPSFRLEPLFRRRVPKLHDMLEQSSYTVTLSTLFALGANDGRLCVYSWLGILGSECESSLEANQINVEVSRATAAAEEAPGKGSVDGIMEVQEVTESSGPLQPKSLNTSLLHSAFRHRHGFKEKSKLEQVVIEVNLDSSKAGYLALKLAAEIEGVESVELGGPDRNLLEVIGEGVDAAHLVTLLRKKFGNAKLISTGPVKEPMKDIMEDEPVLIKEEENEPVLQPPVPHPFLIVSFLSSAVDTAETTKLNGAMEMETKTNTHSNLSLENTESSCKTKTAEWTLLITSLLLEAISAIFDQLGYTLTSMVMAFVALLLSILDLIHKAREKGISCNGTKQINVEVSRATTAEEEAQGKGLVDGIMEVQKVTESSGPLQPKSFNGLASAYTFRQRHGFKEKSKLEQVVIEVSLDSSTDGYLASKQAAEIAGVESVELGGPDRNLLEVIGDGVDDVNLVTLLRKKFGNAKLISTGPVKEPMKDIMEDEPVLIKEEENEPELQPPVSPSIPHCLHPISESAVVTVGTMEMGPSTNTRSNPSLENAESSFKSKTAEWALLVASVVLELIFEQLGYALTSMVMAFVALLLAILDLILKARERGITCDGRGLLFGNDHRKPFASLVHYLGLAGALWQCSFTTVGYHYTHQKLVNPIKLCLLPFILALCVEVEKGPAGTDDWIVQFARLFKNHVGFDSDSYLDLHEVGMKLYSEAMEDTVTRYHYTRQKLDNPIKICLLPFIFALCVLISRITTNKLTEFISTVTSIVDEGIGFNWGLEGQLQKFINSLTMIQDKLQDADRRPVTDKSEKLWLERLKNVAYDAKYVLDEFANEILPKDHKKGNAPDFISLRNSFTSSQKPSMKSRKILLDLGLDSHFYNMKIQLKKYSLLFTEKLNGAMKMETKTNTHSNLGLENDESSCKSSAVDTVETEKLNGAMKMETKTNTHSNLGLENDESSCKSSAVDTVESEKLNGAMKMETKTNTHSNLGLENAESSCKSVRATS</sequence>
<dbReference type="Gene3D" id="1.20.5.4130">
    <property type="match status" value="1"/>
</dbReference>
<evidence type="ECO:0000256" key="4">
    <source>
        <dbReference type="ARBA" id="ARBA00022803"/>
    </source>
</evidence>
<comment type="subunit">
    <text evidence="1">Homodimers and heterodimers.</text>
</comment>
<dbReference type="PROSITE" id="PS50005">
    <property type="entry name" value="TPR"/>
    <property type="match status" value="2"/>
</dbReference>
<feature type="compositionally biased region" description="Polar residues" evidence="7">
    <location>
        <begin position="20"/>
        <end position="32"/>
    </location>
</feature>
<feature type="region of interest" description="Disordered" evidence="7">
    <location>
        <begin position="1625"/>
        <end position="1648"/>
    </location>
</feature>
<feature type="repeat" description="TPR" evidence="6">
    <location>
        <begin position="46"/>
        <end position="79"/>
    </location>
</feature>
<evidence type="ECO:0000256" key="2">
    <source>
        <dbReference type="ARBA" id="ARBA00022737"/>
    </source>
</evidence>
<dbReference type="InterPro" id="IPR019734">
    <property type="entry name" value="TPR_rpt"/>
</dbReference>
<dbReference type="PANTHER" id="PTHR46183">
    <property type="entry name" value="PROTEIN CLMP1"/>
    <property type="match status" value="1"/>
</dbReference>
<dbReference type="InterPro" id="IPR000270">
    <property type="entry name" value="PB1_dom"/>
</dbReference>
<dbReference type="SMART" id="SM00028">
    <property type="entry name" value="TPR"/>
    <property type="match status" value="3"/>
</dbReference>
<dbReference type="Gene3D" id="1.25.40.10">
    <property type="entry name" value="Tetratricopeptide repeat domain"/>
    <property type="match status" value="1"/>
</dbReference>
<feature type="region of interest" description="Disordered" evidence="7">
    <location>
        <begin position="1662"/>
        <end position="1686"/>
    </location>
</feature>
<protein>
    <recommendedName>
        <fullName evidence="9">PB1 domain-containing protein</fullName>
    </recommendedName>
</protein>
<dbReference type="InterPro" id="IPR044517">
    <property type="entry name" value="PHOX1-4"/>
</dbReference>
<dbReference type="Gene3D" id="3.30.70.100">
    <property type="match status" value="2"/>
</dbReference>
<dbReference type="Pfam" id="PF00564">
    <property type="entry name" value="PB1"/>
    <property type="match status" value="1"/>
</dbReference>
<dbReference type="SUPFAM" id="SSF48452">
    <property type="entry name" value="TPR-like"/>
    <property type="match status" value="1"/>
</dbReference>
<name>A0A6N2KJN1_SALVM</name>
<keyword evidence="8" id="KW-0472">Membrane</keyword>
<feature type="region of interest" description="Disordered" evidence="7">
    <location>
        <begin position="1"/>
        <end position="34"/>
    </location>
</feature>
<feature type="transmembrane region" description="Helical" evidence="8">
    <location>
        <begin position="1419"/>
        <end position="1436"/>
    </location>
</feature>
<keyword evidence="8" id="KW-1133">Transmembrane helix</keyword>
<dbReference type="Gene3D" id="3.10.20.90">
    <property type="entry name" value="Phosphatidylinositol 3-kinase Catalytic Subunit, Chain A, domain 1"/>
    <property type="match status" value="1"/>
</dbReference>
<keyword evidence="8" id="KW-0812">Transmembrane</keyword>
<keyword evidence="5" id="KW-0611">Plant defense</keyword>
<feature type="repeat" description="TPR" evidence="6">
    <location>
        <begin position="120"/>
        <end position="153"/>
    </location>
</feature>
<dbReference type="GO" id="GO:0006952">
    <property type="term" value="P:defense response"/>
    <property type="evidence" value="ECO:0007669"/>
    <property type="project" value="UniProtKB-KW"/>
</dbReference>
<gene>
    <name evidence="10" type="ORF">SVIM_LOCUS88089</name>
</gene>
<evidence type="ECO:0000256" key="5">
    <source>
        <dbReference type="ARBA" id="ARBA00022821"/>
    </source>
</evidence>
<evidence type="ECO:0000256" key="3">
    <source>
        <dbReference type="ARBA" id="ARBA00022741"/>
    </source>
</evidence>
<feature type="compositionally biased region" description="Polar residues" evidence="7">
    <location>
        <begin position="1663"/>
        <end position="1686"/>
    </location>
</feature>
<evidence type="ECO:0000259" key="9">
    <source>
        <dbReference type="PROSITE" id="PS51745"/>
    </source>
</evidence>
<keyword evidence="2" id="KW-0677">Repeat</keyword>
<dbReference type="PROSITE" id="PS51745">
    <property type="entry name" value="PB1"/>
    <property type="match status" value="1"/>
</dbReference>
<evidence type="ECO:0000256" key="7">
    <source>
        <dbReference type="SAM" id="MobiDB-lite"/>
    </source>
</evidence>
<proteinExistence type="predicted"/>
<feature type="compositionally biased region" description="Basic residues" evidence="7">
    <location>
        <begin position="1"/>
        <end position="10"/>
    </location>
</feature>
<evidence type="ECO:0000256" key="8">
    <source>
        <dbReference type="SAM" id="Phobius"/>
    </source>
</evidence>
<dbReference type="Pfam" id="PF18052">
    <property type="entry name" value="Rx_N"/>
    <property type="match status" value="1"/>
</dbReference>
<feature type="domain" description="PB1" evidence="9">
    <location>
        <begin position="266"/>
        <end position="341"/>
    </location>
</feature>
<dbReference type="InterPro" id="IPR011990">
    <property type="entry name" value="TPR-like_helical_dom_sf"/>
</dbReference>
<accession>A0A6N2KJN1</accession>
<dbReference type="SMART" id="SM00666">
    <property type="entry name" value="PB1"/>
    <property type="match status" value="1"/>
</dbReference>
<keyword evidence="3" id="KW-0547">Nucleotide-binding</keyword>
<evidence type="ECO:0000313" key="10">
    <source>
        <dbReference type="EMBL" id="VFU27918.1"/>
    </source>
</evidence>
<organism evidence="10">
    <name type="scientific">Salix viminalis</name>
    <name type="common">Common osier</name>
    <name type="synonym">Basket willow</name>
    <dbReference type="NCBI Taxonomy" id="40686"/>
    <lineage>
        <taxon>Eukaryota</taxon>
        <taxon>Viridiplantae</taxon>
        <taxon>Streptophyta</taxon>
        <taxon>Embryophyta</taxon>
        <taxon>Tracheophyta</taxon>
        <taxon>Spermatophyta</taxon>
        <taxon>Magnoliopsida</taxon>
        <taxon>eudicotyledons</taxon>
        <taxon>Gunneridae</taxon>
        <taxon>Pentapetalae</taxon>
        <taxon>rosids</taxon>
        <taxon>fabids</taxon>
        <taxon>Malpighiales</taxon>
        <taxon>Salicaceae</taxon>
        <taxon>Saliceae</taxon>
        <taxon>Salix</taxon>
    </lineage>
</organism>
<dbReference type="EMBL" id="CAADRP010000413">
    <property type="protein sequence ID" value="VFU27918.1"/>
    <property type="molecule type" value="Genomic_DNA"/>
</dbReference>
<dbReference type="SUPFAM" id="SSF54277">
    <property type="entry name" value="CAD &amp; PB1 domains"/>
    <property type="match status" value="1"/>
</dbReference>
<reference evidence="10" key="1">
    <citation type="submission" date="2019-03" db="EMBL/GenBank/DDBJ databases">
        <authorList>
            <person name="Mank J."/>
            <person name="Almeida P."/>
        </authorList>
    </citation>
    <scope>NUCLEOTIDE SEQUENCE</scope>
    <source>
        <strain evidence="10">78183</strain>
    </source>
</reference>
<dbReference type="PANTHER" id="PTHR46183:SF4">
    <property type="entry name" value="PROTEIN PHOX4"/>
    <property type="match status" value="1"/>
</dbReference>
<evidence type="ECO:0000256" key="6">
    <source>
        <dbReference type="PROSITE-ProRule" id="PRU00339"/>
    </source>
</evidence>
<dbReference type="InterPro" id="IPR053793">
    <property type="entry name" value="PB1-like"/>
</dbReference>
<keyword evidence="4 6" id="KW-0802">TPR repeat</keyword>
<dbReference type="GO" id="GO:0000166">
    <property type="term" value="F:nucleotide binding"/>
    <property type="evidence" value="ECO:0007669"/>
    <property type="project" value="UniProtKB-KW"/>
</dbReference>
<evidence type="ECO:0000256" key="1">
    <source>
        <dbReference type="ARBA" id="ARBA00011726"/>
    </source>
</evidence>
<feature type="transmembrane region" description="Helical" evidence="8">
    <location>
        <begin position="1262"/>
        <end position="1282"/>
    </location>
</feature>
<dbReference type="CDD" id="cd05992">
    <property type="entry name" value="PB1"/>
    <property type="match status" value="1"/>
</dbReference>
<dbReference type="InterPro" id="IPR041118">
    <property type="entry name" value="Rx_N"/>
</dbReference>